<dbReference type="PANTHER" id="PTHR38846:SF1">
    <property type="entry name" value="C3H1-TYPE DOMAIN-CONTAINING PROTEIN"/>
    <property type="match status" value="1"/>
</dbReference>
<dbReference type="PANTHER" id="PTHR38846">
    <property type="entry name" value="C3H1-TYPE DOMAIN-CONTAINING PROTEIN"/>
    <property type="match status" value="1"/>
</dbReference>
<name>A0A8H5ZGM3_COCSA</name>
<gene>
    <name evidence="2" type="ORF">GGP41_009913</name>
</gene>
<comment type="caution">
    <text evidence="2">The sequence shown here is derived from an EMBL/GenBank/DDBJ whole genome shotgun (WGS) entry which is preliminary data.</text>
</comment>
<accession>A0A8H5ZGM3</accession>
<dbReference type="Proteomes" id="UP000624244">
    <property type="component" value="Unassembled WGS sequence"/>
</dbReference>
<proteinExistence type="predicted"/>
<dbReference type="AlphaFoldDB" id="A0A8H5ZGM3"/>
<protein>
    <submittedName>
        <fullName evidence="2">Uncharacterized protein</fullName>
    </submittedName>
</protein>
<evidence type="ECO:0000313" key="3">
    <source>
        <dbReference type="Proteomes" id="UP000624244"/>
    </source>
</evidence>
<reference evidence="2" key="1">
    <citation type="submission" date="2019-11" db="EMBL/GenBank/DDBJ databases">
        <title>Bipolaris sorokiniana Genome sequencing.</title>
        <authorList>
            <person name="Wang H."/>
        </authorList>
    </citation>
    <scope>NUCLEOTIDE SEQUENCE</scope>
</reference>
<feature type="region of interest" description="Disordered" evidence="1">
    <location>
        <begin position="138"/>
        <end position="160"/>
    </location>
</feature>
<feature type="compositionally biased region" description="Basic and acidic residues" evidence="1">
    <location>
        <begin position="142"/>
        <end position="154"/>
    </location>
</feature>
<evidence type="ECO:0000313" key="2">
    <source>
        <dbReference type="EMBL" id="KAF5848830.1"/>
    </source>
</evidence>
<evidence type="ECO:0000256" key="1">
    <source>
        <dbReference type="SAM" id="MobiDB-lite"/>
    </source>
</evidence>
<organism evidence="2 3">
    <name type="scientific">Cochliobolus sativus</name>
    <name type="common">Common root rot and spot blotch fungus</name>
    <name type="synonym">Bipolaris sorokiniana</name>
    <dbReference type="NCBI Taxonomy" id="45130"/>
    <lineage>
        <taxon>Eukaryota</taxon>
        <taxon>Fungi</taxon>
        <taxon>Dikarya</taxon>
        <taxon>Ascomycota</taxon>
        <taxon>Pezizomycotina</taxon>
        <taxon>Dothideomycetes</taxon>
        <taxon>Pleosporomycetidae</taxon>
        <taxon>Pleosporales</taxon>
        <taxon>Pleosporineae</taxon>
        <taxon>Pleosporaceae</taxon>
        <taxon>Bipolaris</taxon>
    </lineage>
</organism>
<dbReference type="EMBL" id="WNKQ01000010">
    <property type="protein sequence ID" value="KAF5848830.1"/>
    <property type="molecule type" value="Genomic_DNA"/>
</dbReference>
<sequence length="309" mass="34767">MASGTQMELIRAWSRDIGHVVDTANSPKAEFARLAKAKGWEGGNETWRSRWKECFKEEYPYGQCRRLAGRNKAEALEDGGIHLEDRMRRLSIISDTSSFSVISRADSLDSVRSFDSHESFEDLGAAVDVPVSLNPASVSETNEYKDPIESERKPSLSSSECKADSNPAWAEFTNFVHSPTAHFKSEFERLAHIKNWTGNVKRQQFVSLLSSEVAFYWGTDGDKLEQHQEMCRDLGLTHIPGTVTQCKKALDPLKINLFTVIDNKRNPKIKIVQYESLSKLRKSIRKSGCFPRDAAKAGGGCFRSLLCRL</sequence>